<feature type="transmembrane region" description="Helical" evidence="2">
    <location>
        <begin position="173"/>
        <end position="195"/>
    </location>
</feature>
<keyword evidence="2" id="KW-1133">Transmembrane helix</keyword>
<evidence type="ECO:0000313" key="5">
    <source>
        <dbReference type="Proteomes" id="UP001596139"/>
    </source>
</evidence>
<feature type="compositionally biased region" description="Basic and acidic residues" evidence="1">
    <location>
        <begin position="376"/>
        <end position="386"/>
    </location>
</feature>
<dbReference type="NCBIfam" id="NF042915">
    <property type="entry name" value="MAB_1171c_fam"/>
    <property type="match status" value="1"/>
</dbReference>
<feature type="region of interest" description="Disordered" evidence="1">
    <location>
        <begin position="332"/>
        <end position="386"/>
    </location>
</feature>
<organism evidence="4 5">
    <name type="scientific">Streptomyces ochraceiscleroticus</name>
    <dbReference type="NCBI Taxonomy" id="47761"/>
    <lineage>
        <taxon>Bacteria</taxon>
        <taxon>Bacillati</taxon>
        <taxon>Actinomycetota</taxon>
        <taxon>Actinomycetes</taxon>
        <taxon>Kitasatosporales</taxon>
        <taxon>Streptomycetaceae</taxon>
        <taxon>Streptomyces</taxon>
    </lineage>
</organism>
<dbReference type="InterPro" id="IPR050039">
    <property type="entry name" value="MAB_1171c-like"/>
</dbReference>
<feature type="compositionally biased region" description="Low complexity" evidence="1">
    <location>
        <begin position="359"/>
        <end position="372"/>
    </location>
</feature>
<evidence type="ECO:0000313" key="4">
    <source>
        <dbReference type="EMBL" id="MFC6067014.1"/>
    </source>
</evidence>
<evidence type="ECO:0000259" key="3">
    <source>
        <dbReference type="Pfam" id="PF20182"/>
    </source>
</evidence>
<keyword evidence="2" id="KW-0812">Transmembrane</keyword>
<gene>
    <name evidence="4" type="ORF">ACFP4F_31345</name>
</gene>
<feature type="domain" description="DUF6545" evidence="3">
    <location>
        <begin position="240"/>
        <end position="368"/>
    </location>
</feature>
<accession>A0ABW1MT48</accession>
<dbReference type="EMBL" id="JBHSPX010000009">
    <property type="protein sequence ID" value="MFC6067014.1"/>
    <property type="molecule type" value="Genomic_DNA"/>
</dbReference>
<reference evidence="5" key="1">
    <citation type="journal article" date="2019" name="Int. J. Syst. Evol. Microbiol.">
        <title>The Global Catalogue of Microorganisms (GCM) 10K type strain sequencing project: providing services to taxonomists for standard genome sequencing and annotation.</title>
        <authorList>
            <consortium name="The Broad Institute Genomics Platform"/>
            <consortium name="The Broad Institute Genome Sequencing Center for Infectious Disease"/>
            <person name="Wu L."/>
            <person name="Ma J."/>
        </authorList>
    </citation>
    <scope>NUCLEOTIDE SEQUENCE [LARGE SCALE GENOMIC DNA]</scope>
    <source>
        <strain evidence="5">CGMCC 1.15180</strain>
    </source>
</reference>
<evidence type="ECO:0000256" key="2">
    <source>
        <dbReference type="SAM" id="Phobius"/>
    </source>
</evidence>
<feature type="transmembrane region" description="Helical" evidence="2">
    <location>
        <begin position="207"/>
        <end position="230"/>
    </location>
</feature>
<feature type="transmembrane region" description="Helical" evidence="2">
    <location>
        <begin position="65"/>
        <end position="86"/>
    </location>
</feature>
<proteinExistence type="predicted"/>
<dbReference type="InterPro" id="IPR046675">
    <property type="entry name" value="DUF6545"/>
</dbReference>
<dbReference type="Proteomes" id="UP001596139">
    <property type="component" value="Unassembled WGS sequence"/>
</dbReference>
<sequence length="386" mass="42420">MFHLLLLVPAAAVVWKLYQLARHPKDAPLRSVTLCLVTAVASYPFALPNAASEASMSADHGAGKIAQNVLLLGTVYFLMCFYLYSADEQAGGRRARREAAVVVMVAALLIADAATVPHDVFAGSYSTADMTIPQVAFFYGLAGAYLMYALAIAGRWTRRCARQSSRPHSTGLWMAAVGLSAMAAACLVRGVMILIRWRGGIVPQQVTAAVAFFLAVAIVLFVVGITYPAVRTRITSARLWFRHRRDHRRLAPLWQLLAEAYPDNVLKPCSDDPREARRARGVHRRYYRRMVECRDGLVDVSPYLAGGEDEDGLLDLTPEVLADRLRRAVQRVEQGTPAPRHAMPLAISDGRDQESDVRQLIAISEALSSSSQQPTDRGEPVDADHR</sequence>
<evidence type="ECO:0000256" key="1">
    <source>
        <dbReference type="SAM" id="MobiDB-lite"/>
    </source>
</evidence>
<name>A0ABW1MT48_9ACTN</name>
<feature type="transmembrane region" description="Helical" evidence="2">
    <location>
        <begin position="136"/>
        <end position="153"/>
    </location>
</feature>
<keyword evidence="2" id="KW-0472">Membrane</keyword>
<dbReference type="RefSeq" id="WP_245659313.1">
    <property type="nucleotide sequence ID" value="NZ_JBHSPX010000009.1"/>
</dbReference>
<keyword evidence="5" id="KW-1185">Reference proteome</keyword>
<feature type="transmembrane region" description="Helical" evidence="2">
    <location>
        <begin position="98"/>
        <end position="116"/>
    </location>
</feature>
<protein>
    <submittedName>
        <fullName evidence="4">MAB_1171c family putative transporter</fullName>
    </submittedName>
</protein>
<dbReference type="Pfam" id="PF20182">
    <property type="entry name" value="DUF6545"/>
    <property type="match status" value="1"/>
</dbReference>
<comment type="caution">
    <text evidence="4">The sequence shown here is derived from an EMBL/GenBank/DDBJ whole genome shotgun (WGS) entry which is preliminary data.</text>
</comment>